<dbReference type="PANTHER" id="PTHR31516">
    <property type="entry name" value="STABILIZER OF AXONEMAL MICROTUBULES 2"/>
    <property type="match status" value="1"/>
</dbReference>
<evidence type="ECO:0000256" key="2">
    <source>
        <dbReference type="SAM" id="MobiDB-lite"/>
    </source>
</evidence>
<dbReference type="PANTHER" id="PTHR31516:SF17">
    <property type="entry name" value="STABILIZER OF AXONEMAL MICROTUBULES 2"/>
    <property type="match status" value="1"/>
</dbReference>
<dbReference type="GO" id="GO:0005814">
    <property type="term" value="C:centriole"/>
    <property type="evidence" value="ECO:0007669"/>
    <property type="project" value="TreeGrafter"/>
</dbReference>
<organism evidence="3 4">
    <name type="scientific">Diploptera punctata</name>
    <name type="common">Pacific beetle cockroach</name>
    <dbReference type="NCBI Taxonomy" id="6984"/>
    <lineage>
        <taxon>Eukaryota</taxon>
        <taxon>Metazoa</taxon>
        <taxon>Ecdysozoa</taxon>
        <taxon>Arthropoda</taxon>
        <taxon>Hexapoda</taxon>
        <taxon>Insecta</taxon>
        <taxon>Pterygota</taxon>
        <taxon>Neoptera</taxon>
        <taxon>Polyneoptera</taxon>
        <taxon>Dictyoptera</taxon>
        <taxon>Blattodea</taxon>
        <taxon>Blaberoidea</taxon>
        <taxon>Blaberidae</taxon>
        <taxon>Diplopterinae</taxon>
        <taxon>Diploptera</taxon>
    </lineage>
</organism>
<evidence type="ECO:0000256" key="1">
    <source>
        <dbReference type="ARBA" id="ARBA00008738"/>
    </source>
</evidence>
<reference evidence="3" key="2">
    <citation type="submission" date="2023-05" db="EMBL/GenBank/DDBJ databases">
        <authorList>
            <person name="Fouks B."/>
        </authorList>
    </citation>
    <scope>NUCLEOTIDE SEQUENCE</scope>
    <source>
        <strain evidence="3">Stay&amp;Tobe</strain>
        <tissue evidence="3">Testes</tissue>
    </source>
</reference>
<dbReference type="GO" id="GO:0005879">
    <property type="term" value="C:axonemal microtubule"/>
    <property type="evidence" value="ECO:0007669"/>
    <property type="project" value="TreeGrafter"/>
</dbReference>
<sequence>DTEIPTCCANFEPHKIVDCRSGRSPICVPKYVQPERPESFAPVRAYQKPVSRMEDDTVYKMSYPGIDPEVAADCRGEIKKAEDNITSAGKFSSDTTQKHDYRRWPGAVRADLILPDSHNLMGEGPMSSQTTQKHDYTPKQAPVPDPFRPANNLRLSNKRME</sequence>
<dbReference type="GO" id="GO:0036064">
    <property type="term" value="C:ciliary basal body"/>
    <property type="evidence" value="ECO:0007669"/>
    <property type="project" value="TreeGrafter"/>
</dbReference>
<protein>
    <submittedName>
        <fullName evidence="3">Uncharacterized protein</fullName>
    </submittedName>
</protein>
<comment type="similarity">
    <text evidence="1">Belongs to the FAM154 family.</text>
</comment>
<feature type="non-terminal residue" evidence="3">
    <location>
        <position position="1"/>
    </location>
</feature>
<evidence type="ECO:0000313" key="3">
    <source>
        <dbReference type="EMBL" id="KAJ9578741.1"/>
    </source>
</evidence>
<dbReference type="EMBL" id="JASPKZ010008863">
    <property type="protein sequence ID" value="KAJ9578741.1"/>
    <property type="molecule type" value="Genomic_DNA"/>
</dbReference>
<dbReference type="GO" id="GO:0036126">
    <property type="term" value="C:sperm flagellum"/>
    <property type="evidence" value="ECO:0007669"/>
    <property type="project" value="TreeGrafter"/>
</dbReference>
<gene>
    <name evidence="3" type="ORF">L9F63_005030</name>
</gene>
<dbReference type="AlphaFoldDB" id="A0AAD8E6M0"/>
<dbReference type="GO" id="GO:0008017">
    <property type="term" value="F:microtubule binding"/>
    <property type="evidence" value="ECO:0007669"/>
    <property type="project" value="InterPro"/>
</dbReference>
<feature type="non-terminal residue" evidence="3">
    <location>
        <position position="161"/>
    </location>
</feature>
<dbReference type="Proteomes" id="UP001233999">
    <property type="component" value="Unassembled WGS sequence"/>
</dbReference>
<evidence type="ECO:0000313" key="4">
    <source>
        <dbReference type="Proteomes" id="UP001233999"/>
    </source>
</evidence>
<accession>A0AAD8E6M0</accession>
<keyword evidence="4" id="KW-1185">Reference proteome</keyword>
<feature type="region of interest" description="Disordered" evidence="2">
    <location>
        <begin position="117"/>
        <end position="161"/>
    </location>
</feature>
<dbReference type="InterPro" id="IPR033336">
    <property type="entry name" value="SAXO1/2"/>
</dbReference>
<comment type="caution">
    <text evidence="3">The sequence shown here is derived from an EMBL/GenBank/DDBJ whole genome shotgun (WGS) entry which is preliminary data.</text>
</comment>
<proteinExistence type="inferred from homology"/>
<reference evidence="3" key="1">
    <citation type="journal article" date="2023" name="IScience">
        <title>Live-bearing cockroach genome reveals convergent evolutionary mechanisms linked to viviparity in insects and beyond.</title>
        <authorList>
            <person name="Fouks B."/>
            <person name="Harrison M.C."/>
            <person name="Mikhailova A.A."/>
            <person name="Marchal E."/>
            <person name="English S."/>
            <person name="Carruthers M."/>
            <person name="Jennings E.C."/>
            <person name="Chiamaka E.L."/>
            <person name="Frigard R.A."/>
            <person name="Pippel M."/>
            <person name="Attardo G.M."/>
            <person name="Benoit J.B."/>
            <person name="Bornberg-Bauer E."/>
            <person name="Tobe S.S."/>
        </authorList>
    </citation>
    <scope>NUCLEOTIDE SEQUENCE</scope>
    <source>
        <strain evidence="3">Stay&amp;Tobe</strain>
    </source>
</reference>
<name>A0AAD8E6M0_DIPPU</name>